<proteinExistence type="predicted"/>
<name>A0A176S5B9_9GAMM</name>
<evidence type="ECO:0000313" key="1">
    <source>
        <dbReference type="EMBL" id="OAD23322.1"/>
    </source>
</evidence>
<dbReference type="AlphaFoldDB" id="A0A176S5B9"/>
<accession>A0A176S5B9</accession>
<gene>
    <name evidence="1" type="ORF">THIOM_000850</name>
</gene>
<sequence>MACSCDESRDGGCKRTSNNVSGRLSVTAVEYGLAFVCKAVMGDKLKMFFV</sequence>
<dbReference type="Proteomes" id="UP000076962">
    <property type="component" value="Unassembled WGS sequence"/>
</dbReference>
<organism evidence="1 2">
    <name type="scientific">Candidatus Thiomargarita nelsonii</name>
    <dbReference type="NCBI Taxonomy" id="1003181"/>
    <lineage>
        <taxon>Bacteria</taxon>
        <taxon>Pseudomonadati</taxon>
        <taxon>Pseudomonadota</taxon>
        <taxon>Gammaproteobacteria</taxon>
        <taxon>Thiotrichales</taxon>
        <taxon>Thiotrichaceae</taxon>
        <taxon>Thiomargarita</taxon>
    </lineage>
</organism>
<comment type="caution">
    <text evidence="1">The sequence shown here is derived from an EMBL/GenBank/DDBJ whole genome shotgun (WGS) entry which is preliminary data.</text>
</comment>
<protein>
    <submittedName>
        <fullName evidence="1">Uncharacterized protein</fullName>
    </submittedName>
</protein>
<keyword evidence="2" id="KW-1185">Reference proteome</keyword>
<reference evidence="1 2" key="1">
    <citation type="submission" date="2016-05" db="EMBL/GenBank/DDBJ databases">
        <title>Single-cell genome of chain-forming Candidatus Thiomargarita nelsonii and comparison to other large sulfur-oxidizing bacteria.</title>
        <authorList>
            <person name="Winkel M."/>
            <person name="Salman V."/>
            <person name="Woyke T."/>
            <person name="Schulz-Vogt H."/>
            <person name="Richter M."/>
            <person name="Flood B."/>
            <person name="Bailey J."/>
            <person name="Amann R."/>
            <person name="Mussmann M."/>
        </authorList>
    </citation>
    <scope>NUCLEOTIDE SEQUENCE [LARGE SCALE GENOMIC DNA]</scope>
    <source>
        <strain evidence="1 2">THI036</strain>
    </source>
</reference>
<evidence type="ECO:0000313" key="2">
    <source>
        <dbReference type="Proteomes" id="UP000076962"/>
    </source>
</evidence>
<dbReference type="EMBL" id="LUTY01000429">
    <property type="protein sequence ID" value="OAD23322.1"/>
    <property type="molecule type" value="Genomic_DNA"/>
</dbReference>